<reference evidence="1 2" key="1">
    <citation type="submission" date="2016-10" db="EMBL/GenBank/DDBJ databases">
        <authorList>
            <person name="de Groot N.N."/>
        </authorList>
    </citation>
    <scope>NUCLEOTIDE SEQUENCE [LARGE SCALE GENOMIC DNA]</scope>
    <source>
        <strain evidence="1 2">DSM 21039</strain>
    </source>
</reference>
<name>A0A1H7VLL6_9BACT</name>
<dbReference type="Proteomes" id="UP000198984">
    <property type="component" value="Unassembled WGS sequence"/>
</dbReference>
<sequence>MAGAITPTDQEYVQLFDTCKIKTEKLSEVNTVVNKMSNNQRRYEYISLAIKYGIRYADYYMYERSGSCYFFDTRYDTSLHPALRHYMTAAPVLTEGSSGAQIPWYFIACIHYTETGGNFNKHLHNGDPLTGYTTHVPKKRPQIGHAPPFEFEESAVDAIKMMKIDQETSWTLPKILRWLEKYNGIGYYTYHNKMLTPYLWSYSNHYTKGKYGSDGKFDANLVSKQPGCAVLLKRMEETGAIKITRT</sequence>
<keyword evidence="2" id="KW-1185">Reference proteome</keyword>
<evidence type="ECO:0000313" key="1">
    <source>
        <dbReference type="EMBL" id="SEM10133.1"/>
    </source>
</evidence>
<proteinExistence type="predicted"/>
<protein>
    <submittedName>
        <fullName evidence="1">Lysozyme family protein</fullName>
    </submittedName>
</protein>
<gene>
    <name evidence="1" type="ORF">SAMN04488505_103373</name>
</gene>
<dbReference type="STRING" id="573321.SAMN04488505_103373"/>
<dbReference type="AlphaFoldDB" id="A0A1H7VLL6"/>
<dbReference type="EMBL" id="FOBB01000003">
    <property type="protein sequence ID" value="SEM10133.1"/>
    <property type="molecule type" value="Genomic_DNA"/>
</dbReference>
<dbReference type="RefSeq" id="WP_089913048.1">
    <property type="nucleotide sequence ID" value="NZ_FOBB01000003.1"/>
</dbReference>
<evidence type="ECO:0000313" key="2">
    <source>
        <dbReference type="Proteomes" id="UP000198984"/>
    </source>
</evidence>
<dbReference type="OrthoDB" id="482757at2"/>
<organism evidence="1 2">
    <name type="scientific">Chitinophaga rupis</name>
    <dbReference type="NCBI Taxonomy" id="573321"/>
    <lineage>
        <taxon>Bacteria</taxon>
        <taxon>Pseudomonadati</taxon>
        <taxon>Bacteroidota</taxon>
        <taxon>Chitinophagia</taxon>
        <taxon>Chitinophagales</taxon>
        <taxon>Chitinophagaceae</taxon>
        <taxon>Chitinophaga</taxon>
    </lineage>
</organism>
<accession>A0A1H7VLL6</accession>